<evidence type="ECO:0000256" key="1">
    <source>
        <dbReference type="SAM" id="MobiDB-lite"/>
    </source>
</evidence>
<name>A0A381LAH0_BLUGR</name>
<feature type="region of interest" description="Disordered" evidence="1">
    <location>
        <begin position="61"/>
        <end position="121"/>
    </location>
</feature>
<dbReference type="AlphaFoldDB" id="A0A381LAH0"/>
<feature type="non-terminal residue" evidence="2">
    <location>
        <position position="1"/>
    </location>
</feature>
<feature type="compositionally biased region" description="Basic and acidic residues" evidence="1">
    <location>
        <begin position="103"/>
        <end position="121"/>
    </location>
</feature>
<protein>
    <submittedName>
        <fullName evidence="2">Bgt-20286</fullName>
    </submittedName>
</protein>
<organism evidence="2">
    <name type="scientific">Blumeria graminis f. sp. tritici 96224</name>
    <dbReference type="NCBI Taxonomy" id="1268274"/>
    <lineage>
        <taxon>Eukaryota</taxon>
        <taxon>Fungi</taxon>
        <taxon>Dikarya</taxon>
        <taxon>Ascomycota</taxon>
        <taxon>Pezizomycotina</taxon>
        <taxon>Leotiomycetes</taxon>
        <taxon>Erysiphales</taxon>
        <taxon>Erysiphaceae</taxon>
        <taxon>Blumeria</taxon>
    </lineage>
</organism>
<sequence>APPARGRKLEVSEALEAKYSTQKHASNAGRGQLSNSIATRSNSKLNAAIYKFAVSRGLQALAPRNAPPDTHQVLSPRGKDTIEEDQLTDNTFPGSTILTQQTDTDKEEPSLTPMDTEKNEP</sequence>
<feature type="compositionally biased region" description="Polar residues" evidence="1">
    <location>
        <begin position="88"/>
        <end position="102"/>
    </location>
</feature>
<evidence type="ECO:0000313" key="2">
    <source>
        <dbReference type="EMBL" id="SUZ10898.1"/>
    </source>
</evidence>
<gene>
    <name evidence="2" type="ORF">BGT96224V2_LOCUS4053</name>
</gene>
<accession>A0A381LAH0</accession>
<reference evidence="2" key="1">
    <citation type="submission" date="2018-07" db="EMBL/GenBank/DDBJ databases">
        <authorList>
            <person name="Quirk P.G."/>
            <person name="Krulwich T.A."/>
        </authorList>
    </citation>
    <scope>NUCLEOTIDE SEQUENCE</scope>
    <source>
        <strain evidence="2">96224</strain>
    </source>
</reference>
<dbReference type="EMBL" id="UIGY01000100">
    <property type="protein sequence ID" value="SUZ10898.1"/>
    <property type="molecule type" value="Genomic_DNA"/>
</dbReference>
<proteinExistence type="predicted"/>